<evidence type="ECO:0000256" key="4">
    <source>
        <dbReference type="ARBA" id="ARBA00022660"/>
    </source>
</evidence>
<comment type="subcellular location">
    <subcellularLocation>
        <location evidence="1 11">Mitochondrion inner membrane</location>
        <topology evidence="1 11">Single-pass membrane protein</topology>
        <orientation evidence="1 11">Matrix side</orientation>
    </subcellularLocation>
</comment>
<accession>K8EUC2</accession>
<dbReference type="Proteomes" id="UP000198341">
    <property type="component" value="Chromosome 4"/>
</dbReference>
<organism evidence="12 13">
    <name type="scientific">Bathycoccus prasinos</name>
    <dbReference type="NCBI Taxonomy" id="41875"/>
    <lineage>
        <taxon>Eukaryota</taxon>
        <taxon>Viridiplantae</taxon>
        <taxon>Chlorophyta</taxon>
        <taxon>Mamiellophyceae</taxon>
        <taxon>Mamiellales</taxon>
        <taxon>Bathycoccaceae</taxon>
        <taxon>Bathycoccus</taxon>
    </lineage>
</organism>
<evidence type="ECO:0000256" key="11">
    <source>
        <dbReference type="RuleBase" id="RU368034"/>
    </source>
</evidence>
<evidence type="ECO:0000313" key="12">
    <source>
        <dbReference type="EMBL" id="CCO16055.1"/>
    </source>
</evidence>
<evidence type="ECO:0000256" key="10">
    <source>
        <dbReference type="ARBA" id="ARBA00023136"/>
    </source>
</evidence>
<dbReference type="RefSeq" id="XP_007513530.1">
    <property type="nucleotide sequence ID" value="XM_007513468.1"/>
</dbReference>
<evidence type="ECO:0000256" key="1">
    <source>
        <dbReference type="ARBA" id="ARBA00004298"/>
    </source>
</evidence>
<proteinExistence type="inferred from homology"/>
<keyword evidence="13" id="KW-1185">Reference proteome</keyword>
<evidence type="ECO:0000256" key="9">
    <source>
        <dbReference type="ARBA" id="ARBA00023128"/>
    </source>
</evidence>
<dbReference type="Pfam" id="PF06212">
    <property type="entry name" value="GRIM-19"/>
    <property type="match status" value="1"/>
</dbReference>
<dbReference type="PANTHER" id="PTHR12966">
    <property type="entry name" value="NADH DEHYDROGENASE UBIQUINONE 1 ALPHA SUBCOMPLEX SUBUNIT 13"/>
    <property type="match status" value="1"/>
</dbReference>
<dbReference type="OrthoDB" id="3308at2759"/>
<dbReference type="InterPro" id="IPR009346">
    <property type="entry name" value="GRIM-19"/>
</dbReference>
<dbReference type="GO" id="GO:0005743">
    <property type="term" value="C:mitochondrial inner membrane"/>
    <property type="evidence" value="ECO:0007669"/>
    <property type="project" value="UniProtKB-SubCell"/>
</dbReference>
<gene>
    <name evidence="12" type="ORF">Bathy04g00530</name>
</gene>
<feature type="transmembrane region" description="Helical" evidence="11">
    <location>
        <begin position="45"/>
        <end position="62"/>
    </location>
</feature>
<comment type="similarity">
    <text evidence="2 11">Belongs to the complex I NDUFA13 subunit family.</text>
</comment>
<keyword evidence="9 11" id="KW-0496">Mitochondrion</keyword>
<keyword evidence="4 11" id="KW-0679">Respiratory chain</keyword>
<evidence type="ECO:0000256" key="7">
    <source>
        <dbReference type="ARBA" id="ARBA00022982"/>
    </source>
</evidence>
<keyword evidence="10 11" id="KW-0472">Membrane</keyword>
<dbReference type="EMBL" id="FO082275">
    <property type="protein sequence ID" value="CCO16055.1"/>
    <property type="molecule type" value="Genomic_DNA"/>
</dbReference>
<protein>
    <recommendedName>
        <fullName evidence="11">NADH dehydrogenase [ubiquinone] 1 alpha subcomplex subunit 13</fullName>
    </recommendedName>
</protein>
<reference evidence="12 13" key="1">
    <citation type="submission" date="2011-10" db="EMBL/GenBank/DDBJ databases">
        <authorList>
            <person name="Genoscope - CEA"/>
        </authorList>
    </citation>
    <scope>NUCLEOTIDE SEQUENCE [LARGE SCALE GENOMIC DNA]</scope>
    <source>
        <strain evidence="12 13">RCC 1105</strain>
    </source>
</reference>
<keyword evidence="3 11" id="KW-0813">Transport</keyword>
<evidence type="ECO:0000256" key="6">
    <source>
        <dbReference type="ARBA" id="ARBA00022792"/>
    </source>
</evidence>
<sequence length="141" mass="15757">MTEATIRGVAGMKSVLDMPVMQDGPPPGGYPSVRYARRIPSTGPSGFALFGAYCAAAVYGFYQIGQGNKHRRKVLDEKHNARAILVPFLQAEEDRRYAKDCREIRERENRVMKNVRGWNPEAKTYKTTWLSPGAATRPGLI</sequence>
<evidence type="ECO:0000256" key="8">
    <source>
        <dbReference type="ARBA" id="ARBA00022989"/>
    </source>
</evidence>
<keyword evidence="8 11" id="KW-1133">Transmembrane helix</keyword>
<evidence type="ECO:0000256" key="2">
    <source>
        <dbReference type="ARBA" id="ARBA00007312"/>
    </source>
</evidence>
<evidence type="ECO:0000313" key="13">
    <source>
        <dbReference type="Proteomes" id="UP000198341"/>
    </source>
</evidence>
<dbReference type="STRING" id="41875.K8EUC2"/>
<evidence type="ECO:0000256" key="5">
    <source>
        <dbReference type="ARBA" id="ARBA00022692"/>
    </source>
</evidence>
<keyword evidence="7 11" id="KW-0249">Electron transport</keyword>
<dbReference type="GO" id="GO:0045271">
    <property type="term" value="C:respiratory chain complex I"/>
    <property type="evidence" value="ECO:0007669"/>
    <property type="project" value="UniProtKB-UniRule"/>
</dbReference>
<keyword evidence="5 11" id="KW-0812">Transmembrane</keyword>
<comment type="function">
    <text evidence="11">Complex I functions in the transfer of electrons from NADH to the respiratory chain. Accessory subunit of the mitochondrial membrane respiratory chain NADH dehydrogenase (Complex I), that is believed not to be involved in catalysis.</text>
</comment>
<keyword evidence="6 11" id="KW-0999">Mitochondrion inner membrane</keyword>
<dbReference type="PANTHER" id="PTHR12966:SF0">
    <property type="entry name" value="NADH DEHYDROGENASE [UBIQUINONE] 1 ALPHA SUBCOMPLEX SUBUNIT 13"/>
    <property type="match status" value="1"/>
</dbReference>
<dbReference type="AlphaFoldDB" id="K8EUC2"/>
<name>K8EUC2_9CHLO</name>
<dbReference type="KEGG" id="bpg:Bathy04g00530"/>
<dbReference type="GeneID" id="19016079"/>
<evidence type="ECO:0000256" key="3">
    <source>
        <dbReference type="ARBA" id="ARBA00022448"/>
    </source>
</evidence>
<dbReference type="eggNOG" id="KOG3300">
    <property type="taxonomic scope" value="Eukaryota"/>
</dbReference>